<feature type="region of interest" description="Disordered" evidence="7">
    <location>
        <begin position="1"/>
        <end position="42"/>
    </location>
</feature>
<dbReference type="GO" id="GO:0016126">
    <property type="term" value="P:sterol biosynthetic process"/>
    <property type="evidence" value="ECO:0007669"/>
    <property type="project" value="UniProtKB-KW"/>
</dbReference>
<gene>
    <name evidence="9" type="ORF">D0863_15005</name>
</gene>
<evidence type="ECO:0000256" key="1">
    <source>
        <dbReference type="ARBA" id="ARBA00022603"/>
    </source>
</evidence>
<name>A0A3M7CE68_HORWE</name>
<dbReference type="InterPro" id="IPR029063">
    <property type="entry name" value="SAM-dependent_MTases_sf"/>
</dbReference>
<dbReference type="Pfam" id="PF08241">
    <property type="entry name" value="Methyltransf_11"/>
    <property type="match status" value="1"/>
</dbReference>
<dbReference type="CDD" id="cd02440">
    <property type="entry name" value="AdoMet_MTases"/>
    <property type="match status" value="1"/>
</dbReference>
<dbReference type="GO" id="GO:0005783">
    <property type="term" value="C:endoplasmic reticulum"/>
    <property type="evidence" value="ECO:0007669"/>
    <property type="project" value="TreeGrafter"/>
</dbReference>
<dbReference type="OrthoDB" id="540004at2759"/>
<keyword evidence="1 5" id="KW-0489">Methyltransferase</keyword>
<evidence type="ECO:0000313" key="10">
    <source>
        <dbReference type="Proteomes" id="UP000269276"/>
    </source>
</evidence>
<dbReference type="PROSITE" id="PS51685">
    <property type="entry name" value="SAM_MT_ERG6_SMT"/>
    <property type="match status" value="1"/>
</dbReference>
<dbReference type="InterPro" id="IPR030384">
    <property type="entry name" value="MeTrfase_SMT"/>
</dbReference>
<accession>A0A3M7CE68</accession>
<proteinExistence type="inferred from homology"/>
<organism evidence="9 10">
    <name type="scientific">Hortaea werneckii</name>
    <name type="common">Black yeast</name>
    <name type="synonym">Cladosporium werneckii</name>
    <dbReference type="NCBI Taxonomy" id="91943"/>
    <lineage>
        <taxon>Eukaryota</taxon>
        <taxon>Fungi</taxon>
        <taxon>Dikarya</taxon>
        <taxon>Ascomycota</taxon>
        <taxon>Pezizomycotina</taxon>
        <taxon>Dothideomycetes</taxon>
        <taxon>Dothideomycetidae</taxon>
        <taxon>Mycosphaerellales</taxon>
        <taxon>Teratosphaeriaceae</taxon>
        <taxon>Hortaea</taxon>
    </lineage>
</organism>
<dbReference type="SUPFAM" id="SSF53335">
    <property type="entry name" value="S-adenosyl-L-methionine-dependent methyltransferases"/>
    <property type="match status" value="1"/>
</dbReference>
<feature type="compositionally biased region" description="Low complexity" evidence="7">
    <location>
        <begin position="1"/>
        <end position="27"/>
    </location>
</feature>
<keyword evidence="6" id="KW-1207">Sterol metabolism</keyword>
<reference evidence="9 10" key="1">
    <citation type="journal article" date="2018" name="BMC Genomics">
        <title>Genomic evidence for intraspecific hybridization in a clonal and extremely halotolerant yeast.</title>
        <authorList>
            <person name="Gostincar C."/>
            <person name="Stajich J.E."/>
            <person name="Zupancic J."/>
            <person name="Zalar P."/>
            <person name="Gunde-Cimerman N."/>
        </authorList>
    </citation>
    <scope>NUCLEOTIDE SEQUENCE [LARGE SCALE GENOMIC DNA]</scope>
    <source>
        <strain evidence="9 10">EXF-2682</strain>
    </source>
</reference>
<dbReference type="EC" id="2.1.1.-" evidence="6"/>
<dbReference type="Gene3D" id="3.40.50.150">
    <property type="entry name" value="Vaccinia Virus protein VP39"/>
    <property type="match status" value="1"/>
</dbReference>
<evidence type="ECO:0000256" key="2">
    <source>
        <dbReference type="ARBA" id="ARBA00022679"/>
    </source>
</evidence>
<dbReference type="EMBL" id="QWIP01001074">
    <property type="protein sequence ID" value="RMY49957.1"/>
    <property type="molecule type" value="Genomic_DNA"/>
</dbReference>
<dbReference type="AlphaFoldDB" id="A0A3M7CE68"/>
<keyword evidence="6" id="KW-0752">Steroid biosynthesis</keyword>
<evidence type="ECO:0000256" key="3">
    <source>
        <dbReference type="ARBA" id="ARBA00022691"/>
    </source>
</evidence>
<feature type="compositionally biased region" description="Basic and acidic residues" evidence="7">
    <location>
        <begin position="32"/>
        <end position="42"/>
    </location>
</feature>
<evidence type="ECO:0000256" key="4">
    <source>
        <dbReference type="ARBA" id="ARBA00038188"/>
    </source>
</evidence>
<comment type="caution">
    <text evidence="9">The sequence shown here is derived from an EMBL/GenBank/DDBJ whole genome shotgun (WGS) entry which is preliminary data.</text>
</comment>
<dbReference type="PANTHER" id="PTHR44068">
    <property type="entry name" value="ZGC:194242"/>
    <property type="match status" value="1"/>
</dbReference>
<dbReference type="InterPro" id="IPR013705">
    <property type="entry name" value="Sterol_MeTrfase_C"/>
</dbReference>
<dbReference type="InterPro" id="IPR050447">
    <property type="entry name" value="Erg6_SMT_methyltransf"/>
</dbReference>
<keyword evidence="6" id="KW-0443">Lipid metabolism</keyword>
<dbReference type="InterPro" id="IPR013216">
    <property type="entry name" value="Methyltransf_11"/>
</dbReference>
<keyword evidence="6" id="KW-0753">Steroid metabolism</keyword>
<dbReference type="Pfam" id="PF08498">
    <property type="entry name" value="Sterol_MT_C"/>
    <property type="match status" value="1"/>
</dbReference>
<evidence type="ECO:0000256" key="6">
    <source>
        <dbReference type="RuleBase" id="RU362025"/>
    </source>
</evidence>
<evidence type="ECO:0000313" key="9">
    <source>
        <dbReference type="EMBL" id="RMY49957.1"/>
    </source>
</evidence>
<dbReference type="VEuPathDB" id="FungiDB:BTJ68_01185"/>
<evidence type="ECO:0000256" key="5">
    <source>
        <dbReference type="PROSITE-ProRule" id="PRU01022"/>
    </source>
</evidence>
<comment type="similarity">
    <text evidence="4 5 6">Belongs to the class I-like SAM-binding methyltransferase superfamily. Erg6/SMT family.</text>
</comment>
<dbReference type="GO" id="GO:0003838">
    <property type="term" value="F:sterol 24-C-methyltransferase activity"/>
    <property type="evidence" value="ECO:0007669"/>
    <property type="project" value="TreeGrafter"/>
</dbReference>
<keyword evidence="6" id="KW-0444">Lipid biosynthesis</keyword>
<protein>
    <recommendedName>
        <fullName evidence="6">Sterol 24-C-methyltransferase</fullName>
        <ecNumber evidence="6">2.1.1.-</ecNumber>
    </recommendedName>
    <alternativeName>
        <fullName evidence="6">Delta(24)-sterol C-methyltransferase</fullName>
    </alternativeName>
</protein>
<evidence type="ECO:0000259" key="8">
    <source>
        <dbReference type="PROSITE" id="PS51685"/>
    </source>
</evidence>
<evidence type="ECO:0000256" key="7">
    <source>
        <dbReference type="SAM" id="MobiDB-lite"/>
    </source>
</evidence>
<comment type="function">
    <text evidence="6">Catalyzes the transfer of methyl groups from S-adenosyl-methionine to the C-24 of sterols.</text>
</comment>
<dbReference type="Proteomes" id="UP000269276">
    <property type="component" value="Unassembled WGS sequence"/>
</dbReference>
<feature type="domain" description="SAM-dependent methyltransferase Erg6/SMT-type" evidence="8">
    <location>
        <begin position="92"/>
        <end position="386"/>
    </location>
</feature>
<comment type="pathway">
    <text evidence="6">Steroid metabolism.</text>
</comment>
<keyword evidence="3 5" id="KW-0949">S-adenosyl-L-methionine</keyword>
<keyword evidence="2 5" id="KW-0808">Transferase</keyword>
<dbReference type="GO" id="GO:0032259">
    <property type="term" value="P:methylation"/>
    <property type="evidence" value="ECO:0007669"/>
    <property type="project" value="UniProtKB-KW"/>
</dbReference>
<sequence length="394" mass="44143">MSPLAPTMAEPTKPPATTTTTAAAAAAGPIRPKNERAQDPDDTTHISQAYELTKMTNAYSAHWQDQLQRRGSHTSHDRAARAADAGQVSDDYYNFVSPIYEHFWGQTFHYCPVSPGKGIQASMHEYDTMFAGLVGIKEGMKVLDVGCGVGGPARTIASEKGCFVTGVTRNEWHIERGRVLTKEAGLEGRVVHVKADFMKLPFENASFDAVYAFDALCYAPDVKDVYAEIHRVLKPGGQFGFHDWVMTDKYKETNARHRHIRNAIEFGNGITNMPLLSHVRKSLAATGFEIQHDENMAWRSERPWWYAPGGVIWYARGWEDFQRVLEMSPLVFWSKQLLAHVLCWLGVMPKEALQMGYTMHACVRSVANGGKRDIFTPMWVMVCKKAETKKVKGA</sequence>
<keyword evidence="6" id="KW-0756">Sterol biosynthesis</keyword>
<dbReference type="PANTHER" id="PTHR44068:SF1">
    <property type="entry name" value="HYPOTHETICAL LOC100005854"/>
    <property type="match status" value="1"/>
</dbReference>